<dbReference type="SMART" id="SM00454">
    <property type="entry name" value="SAM"/>
    <property type="match status" value="1"/>
</dbReference>
<dbReference type="GO" id="GO:0045892">
    <property type="term" value="P:negative regulation of DNA-templated transcription"/>
    <property type="evidence" value="ECO:0007669"/>
    <property type="project" value="TreeGrafter"/>
</dbReference>
<evidence type="ECO:0000256" key="8">
    <source>
        <dbReference type="SAM" id="MobiDB-lite"/>
    </source>
</evidence>
<protein>
    <recommendedName>
        <fullName evidence="13">Polyhomeotic-like protein 2</fullName>
    </recommendedName>
</protein>
<dbReference type="GO" id="GO:0042393">
    <property type="term" value="F:histone binding"/>
    <property type="evidence" value="ECO:0007669"/>
    <property type="project" value="TreeGrafter"/>
</dbReference>
<feature type="compositionally biased region" description="Basic and acidic residues" evidence="8">
    <location>
        <begin position="466"/>
        <end position="476"/>
    </location>
</feature>
<feature type="region of interest" description="Disordered" evidence="8">
    <location>
        <begin position="517"/>
        <end position="540"/>
    </location>
</feature>
<dbReference type="Proteomes" id="UP001186944">
    <property type="component" value="Unassembled WGS sequence"/>
</dbReference>
<dbReference type="InterPro" id="IPR013761">
    <property type="entry name" value="SAM/pointed_sf"/>
</dbReference>
<dbReference type="InterPro" id="IPR012313">
    <property type="entry name" value="Znf_FCS"/>
</dbReference>
<feature type="region of interest" description="Disordered" evidence="8">
    <location>
        <begin position="353"/>
        <end position="387"/>
    </location>
</feature>
<dbReference type="GO" id="GO:0008270">
    <property type="term" value="F:zinc ion binding"/>
    <property type="evidence" value="ECO:0007669"/>
    <property type="project" value="UniProtKB-KW"/>
</dbReference>
<evidence type="ECO:0000256" key="5">
    <source>
        <dbReference type="ARBA" id="ARBA00023125"/>
    </source>
</evidence>
<dbReference type="PANTHER" id="PTHR12247">
    <property type="entry name" value="POLYCOMB GROUP PROTEIN"/>
    <property type="match status" value="1"/>
</dbReference>
<dbReference type="SUPFAM" id="SSF47769">
    <property type="entry name" value="SAM/Pointed domain"/>
    <property type="match status" value="1"/>
</dbReference>
<evidence type="ECO:0000256" key="2">
    <source>
        <dbReference type="ARBA" id="ARBA00022723"/>
    </source>
</evidence>
<comment type="caution">
    <text evidence="11">The sequence shown here is derived from an EMBL/GenBank/DDBJ whole genome shotgun (WGS) entry which is preliminary data.</text>
</comment>
<gene>
    <name evidence="11" type="ORF">FSP39_008686</name>
</gene>
<name>A0AA89CBZ8_PINIB</name>
<dbReference type="InterPro" id="IPR050548">
    <property type="entry name" value="PcG_chromatin_remod_factors"/>
</dbReference>
<feature type="compositionally biased region" description="Acidic residues" evidence="8">
    <location>
        <begin position="456"/>
        <end position="465"/>
    </location>
</feature>
<feature type="region of interest" description="Disordered" evidence="8">
    <location>
        <begin position="553"/>
        <end position="619"/>
    </location>
</feature>
<feature type="domain" description="FCS-type" evidence="10">
    <location>
        <begin position="474"/>
        <end position="508"/>
    </location>
</feature>
<dbReference type="GO" id="GO:0035102">
    <property type="term" value="C:PRC1 complex"/>
    <property type="evidence" value="ECO:0007669"/>
    <property type="project" value="TreeGrafter"/>
</dbReference>
<dbReference type="PROSITE" id="PS51024">
    <property type="entry name" value="ZF_FCS"/>
    <property type="match status" value="1"/>
</dbReference>
<evidence type="ECO:0000313" key="11">
    <source>
        <dbReference type="EMBL" id="KAK3104724.1"/>
    </source>
</evidence>
<dbReference type="AlphaFoldDB" id="A0AA89CBZ8"/>
<feature type="compositionally biased region" description="Low complexity" evidence="8">
    <location>
        <begin position="62"/>
        <end position="82"/>
    </location>
</feature>
<dbReference type="Pfam" id="PF00536">
    <property type="entry name" value="SAM_1"/>
    <property type="match status" value="1"/>
</dbReference>
<evidence type="ECO:0000259" key="10">
    <source>
        <dbReference type="PROSITE" id="PS51024"/>
    </source>
</evidence>
<keyword evidence="5" id="KW-0238">DNA-binding</keyword>
<evidence type="ECO:0000256" key="4">
    <source>
        <dbReference type="ARBA" id="ARBA00022833"/>
    </source>
</evidence>
<dbReference type="CDD" id="cd09577">
    <property type="entry name" value="SAM_Ph1_2_3"/>
    <property type="match status" value="1"/>
</dbReference>
<evidence type="ECO:0008006" key="13">
    <source>
        <dbReference type="Google" id="ProtNLM"/>
    </source>
</evidence>
<dbReference type="EMBL" id="VSWD01000004">
    <property type="protein sequence ID" value="KAK3104724.1"/>
    <property type="molecule type" value="Genomic_DNA"/>
</dbReference>
<keyword evidence="12" id="KW-1185">Reference proteome</keyword>
<dbReference type="GO" id="GO:0003677">
    <property type="term" value="F:DNA binding"/>
    <property type="evidence" value="ECO:0007669"/>
    <property type="project" value="UniProtKB-KW"/>
</dbReference>
<evidence type="ECO:0000256" key="1">
    <source>
        <dbReference type="ARBA" id="ARBA00004123"/>
    </source>
</evidence>
<keyword evidence="4" id="KW-0862">Zinc</keyword>
<dbReference type="PANTHER" id="PTHR12247:SF138">
    <property type="entry name" value="POLYHOMEOTIC DISTAL, ISOFORM A-RELATED"/>
    <property type="match status" value="1"/>
</dbReference>
<keyword evidence="3 7" id="KW-0863">Zinc-finger</keyword>
<dbReference type="PROSITE" id="PS50105">
    <property type="entry name" value="SAM_DOMAIN"/>
    <property type="match status" value="1"/>
</dbReference>
<dbReference type="InterPro" id="IPR038603">
    <property type="entry name" value="Znf_FCS_sf"/>
</dbReference>
<feature type="region of interest" description="Disordered" evidence="8">
    <location>
        <begin position="62"/>
        <end position="91"/>
    </location>
</feature>
<proteinExistence type="predicted"/>
<keyword evidence="2" id="KW-0479">Metal-binding</keyword>
<dbReference type="Gene3D" id="3.30.60.160">
    <property type="match status" value="1"/>
</dbReference>
<evidence type="ECO:0000256" key="6">
    <source>
        <dbReference type="ARBA" id="ARBA00023242"/>
    </source>
</evidence>
<sequence>MQANAMNMNMNPQQINMANMNMAMAMQRQGLTNQALMSPSPTTPTQVSNLTFSAIPAQVSNTSTTTTATNTKATQNNKGQTTPSGQTQQAQATALIGGKPIMPTQANIGGTPVVLGQWRSVAVSINQSGQTQLISSQAPIRFSQPQLVSSANGQIISSTPIMTNQAVLQAMANLQQQAIPINNQNIMGAQGQSPTIIQGQGLYIRTANPIQGQQGIMTATGVQPIGTIKGNQQNIVKASVTGMQMNKSGQNVVGKALLPIKTVTARVTPTSVQKGKVAVTGTPKAASRGRPRTVNRIVGQTCMTASAATNTVASALQSKAAANAAANQAKAASVVKPAAAAIVQTIRKIEGEEEGAKKEDGTEKKLEDRIERKEKVPEAEKTADTHIEKMDTSTDAQIQKGENTSVVEKQKAIVKPHILTHVIEGFVIQEGPEPFPVQRSSLLTEFIPPKQNELDAQNEEPEEAETSQRKPPKEPPPEFFSKCEFCGSEEQASRFKRSTRFCTMACAKRYNVAHRMAMFKPRGKPGRPPGSGRGIMKKKGLLNIRKNWKIGRGGKIGFQHEDKGDREGDDDEGDTPMEEGQHDDAQPPSTSVLSDHDSASPPHTPTTPKMSQDEDMETVVPHTSPAKWTVSEVYEFVKSMPGCSPYAEEFRSQEIDGQALMLLKEDHLMTTMNMKLGPALKICAKINSIKGDSP</sequence>
<keyword evidence="6" id="KW-0539">Nucleus</keyword>
<comment type="subcellular location">
    <subcellularLocation>
        <location evidence="1">Nucleus</location>
    </subcellularLocation>
</comment>
<evidence type="ECO:0000256" key="3">
    <source>
        <dbReference type="ARBA" id="ARBA00022771"/>
    </source>
</evidence>
<dbReference type="GO" id="GO:0003682">
    <property type="term" value="F:chromatin binding"/>
    <property type="evidence" value="ECO:0007669"/>
    <property type="project" value="TreeGrafter"/>
</dbReference>
<evidence type="ECO:0000256" key="7">
    <source>
        <dbReference type="PROSITE-ProRule" id="PRU00367"/>
    </source>
</evidence>
<dbReference type="Gene3D" id="1.10.150.50">
    <property type="entry name" value="Transcription Factor, Ets-1"/>
    <property type="match status" value="1"/>
</dbReference>
<organism evidence="11 12">
    <name type="scientific">Pinctada imbricata</name>
    <name type="common">Atlantic pearl-oyster</name>
    <name type="synonym">Pinctada martensii</name>
    <dbReference type="NCBI Taxonomy" id="66713"/>
    <lineage>
        <taxon>Eukaryota</taxon>
        <taxon>Metazoa</taxon>
        <taxon>Spiralia</taxon>
        <taxon>Lophotrochozoa</taxon>
        <taxon>Mollusca</taxon>
        <taxon>Bivalvia</taxon>
        <taxon>Autobranchia</taxon>
        <taxon>Pteriomorphia</taxon>
        <taxon>Pterioida</taxon>
        <taxon>Pterioidea</taxon>
        <taxon>Pteriidae</taxon>
        <taxon>Pinctada</taxon>
    </lineage>
</organism>
<feature type="compositionally biased region" description="Acidic residues" evidence="8">
    <location>
        <begin position="567"/>
        <end position="577"/>
    </location>
</feature>
<evidence type="ECO:0000259" key="9">
    <source>
        <dbReference type="PROSITE" id="PS50105"/>
    </source>
</evidence>
<evidence type="ECO:0000313" key="12">
    <source>
        <dbReference type="Proteomes" id="UP001186944"/>
    </source>
</evidence>
<dbReference type="InterPro" id="IPR001660">
    <property type="entry name" value="SAM"/>
</dbReference>
<reference evidence="11" key="1">
    <citation type="submission" date="2019-08" db="EMBL/GenBank/DDBJ databases">
        <title>The improved chromosome-level genome for the pearl oyster Pinctada fucata martensii using PacBio sequencing and Hi-C.</title>
        <authorList>
            <person name="Zheng Z."/>
        </authorList>
    </citation>
    <scope>NUCLEOTIDE SEQUENCE</scope>
    <source>
        <strain evidence="11">ZZ-2019</strain>
        <tissue evidence="11">Adductor muscle</tissue>
    </source>
</reference>
<feature type="domain" description="SAM" evidence="9">
    <location>
        <begin position="628"/>
        <end position="692"/>
    </location>
</feature>
<accession>A0AA89CBZ8</accession>
<feature type="region of interest" description="Disordered" evidence="8">
    <location>
        <begin position="454"/>
        <end position="477"/>
    </location>
</feature>